<dbReference type="SUPFAM" id="SSF160996">
    <property type="entry name" value="HI0933 insert domain-like"/>
    <property type="match status" value="1"/>
</dbReference>
<dbReference type="PANTHER" id="PTHR42887">
    <property type="entry name" value="OS12G0638800 PROTEIN"/>
    <property type="match status" value="1"/>
</dbReference>
<sequence length="455" mass="48853" precursor="true">MALKGDLLIVGGGASGMLAALGARDTLRNLHIPDDAFTIILLERNARQGAKLRISGGGKCNVTHEGESGELLLKGFFDKAERRFLKHSFFSFTNSDLCSLLDRYGVKTAARPDGKVFPVSERAADVLKAFEAMLLDAGINMISSCRASALKRDSEQFTVDSSRGQFNSSALILAVGGVSYATTGTTGDGLAFARKFGHSVIDPSPALAPVVTKKVPPADLVGVSLRSVTLFVSVSHERVERRGDVLITHRGLTGPAVLSLSRQIAKFALQHRAAELYVDLFPAHTSTELQELFLQHARKNGTQMVRKFLQSAPIAPPSGSFAIFPYGTIPTALVPFIMRHAALEPDVRWSELKKDERKSLLDVLKRFPMGTVKSVPLDEGEVSAGGIALKEVNPKTMESRLVPGLYCCGELLDYAGEIGGFNLQAAFSTGWTAGRNAAERLAGGKHPNAGSSHLR</sequence>
<dbReference type="Pfam" id="PF22780">
    <property type="entry name" value="HI0933_like_1st"/>
    <property type="match status" value="1"/>
</dbReference>
<reference evidence="6 7" key="1">
    <citation type="submission" date="2006-12" db="EMBL/GenBank/DDBJ databases">
        <title>Complete sequence of Chlorobium phaeobacteroides DSM 266.</title>
        <authorList>
            <consortium name="US DOE Joint Genome Institute"/>
            <person name="Copeland A."/>
            <person name="Lucas S."/>
            <person name="Lapidus A."/>
            <person name="Barry K."/>
            <person name="Detter J.C."/>
            <person name="Glavina del Rio T."/>
            <person name="Hammon N."/>
            <person name="Israni S."/>
            <person name="Pitluck S."/>
            <person name="Goltsman E."/>
            <person name="Schmutz J."/>
            <person name="Larimer F."/>
            <person name="Land M."/>
            <person name="Hauser L."/>
            <person name="Mikhailova N."/>
            <person name="Li T."/>
            <person name="Overmann J."/>
            <person name="Bryant D.A."/>
            <person name="Richardson P."/>
        </authorList>
    </citation>
    <scope>NUCLEOTIDE SEQUENCE [LARGE SCALE GENOMIC DNA]</scope>
    <source>
        <strain evidence="6 7">DSM 266</strain>
    </source>
</reference>
<evidence type="ECO:0000256" key="2">
    <source>
        <dbReference type="ARBA" id="ARBA00022630"/>
    </source>
</evidence>
<proteinExistence type="predicted"/>
<keyword evidence="2" id="KW-0285">Flavoprotein</keyword>
<dbReference type="Proteomes" id="UP000008701">
    <property type="component" value="Chromosome"/>
</dbReference>
<comment type="cofactor">
    <cofactor evidence="1">
        <name>FAD</name>
        <dbReference type="ChEBI" id="CHEBI:57692"/>
    </cofactor>
</comment>
<dbReference type="InterPro" id="IPR057661">
    <property type="entry name" value="RsdA/BaiN/AoA(So)_Rossmann"/>
</dbReference>
<dbReference type="EMBL" id="CP000492">
    <property type="protein sequence ID" value="ABL65583.1"/>
    <property type="molecule type" value="Genomic_DNA"/>
</dbReference>
<gene>
    <name evidence="6" type="ordered locus">Cpha266_1561</name>
</gene>
<evidence type="ECO:0000259" key="5">
    <source>
        <dbReference type="Pfam" id="PF22780"/>
    </source>
</evidence>
<evidence type="ECO:0000313" key="7">
    <source>
        <dbReference type="Proteomes" id="UP000008701"/>
    </source>
</evidence>
<evidence type="ECO:0000313" key="6">
    <source>
        <dbReference type="EMBL" id="ABL65583.1"/>
    </source>
</evidence>
<keyword evidence="3" id="KW-0274">FAD</keyword>
<name>A1BGQ6_CHLPD</name>
<feature type="domain" description="RsdA/BaiN/AoA(So)-like Rossmann fold-like" evidence="4">
    <location>
        <begin position="6"/>
        <end position="435"/>
    </location>
</feature>
<dbReference type="Gene3D" id="1.10.8.260">
    <property type="entry name" value="HI0933 insert domain-like"/>
    <property type="match status" value="1"/>
</dbReference>
<dbReference type="HOGENOM" id="CLU_025174_3_1_10"/>
<dbReference type="STRING" id="290317.Cpha266_1561"/>
<keyword evidence="7" id="KW-1185">Reference proteome</keyword>
<evidence type="ECO:0000256" key="3">
    <source>
        <dbReference type="ARBA" id="ARBA00022827"/>
    </source>
</evidence>
<protein>
    <submittedName>
        <fullName evidence="6">HI0933 family protein</fullName>
    </submittedName>
</protein>
<dbReference type="InterPro" id="IPR004792">
    <property type="entry name" value="BaiN-like"/>
</dbReference>
<dbReference type="eggNOG" id="COG2081">
    <property type="taxonomic scope" value="Bacteria"/>
</dbReference>
<dbReference type="InterPro" id="IPR055178">
    <property type="entry name" value="RsdA/BaiN/AoA(So)-like_dom"/>
</dbReference>
<feature type="domain" description="RsdA/BaiN/AoA(So)-like insert" evidence="5">
    <location>
        <begin position="205"/>
        <end position="382"/>
    </location>
</feature>
<dbReference type="Gene3D" id="3.50.50.60">
    <property type="entry name" value="FAD/NAD(P)-binding domain"/>
    <property type="match status" value="1"/>
</dbReference>
<dbReference type="Gene3D" id="2.40.30.10">
    <property type="entry name" value="Translation factors"/>
    <property type="match status" value="1"/>
</dbReference>
<accession>A1BGQ6</accession>
<dbReference type="InterPro" id="IPR036188">
    <property type="entry name" value="FAD/NAD-bd_sf"/>
</dbReference>
<dbReference type="SUPFAM" id="SSF51905">
    <property type="entry name" value="FAD/NAD(P)-binding domain"/>
    <property type="match status" value="1"/>
</dbReference>
<organism evidence="6 7">
    <name type="scientific">Chlorobium phaeobacteroides (strain DSM 266 / SMG 266 / 2430)</name>
    <dbReference type="NCBI Taxonomy" id="290317"/>
    <lineage>
        <taxon>Bacteria</taxon>
        <taxon>Pseudomonadati</taxon>
        <taxon>Chlorobiota</taxon>
        <taxon>Chlorobiia</taxon>
        <taxon>Chlorobiales</taxon>
        <taxon>Chlorobiaceae</taxon>
        <taxon>Chlorobium/Pelodictyon group</taxon>
        <taxon>Chlorobium</taxon>
    </lineage>
</organism>
<dbReference type="RefSeq" id="WP_011745393.1">
    <property type="nucleotide sequence ID" value="NC_008639.1"/>
</dbReference>
<dbReference type="InterPro" id="IPR023166">
    <property type="entry name" value="BaiN-like_dom_sf"/>
</dbReference>
<dbReference type="KEGG" id="cph:Cpha266_1561"/>
<evidence type="ECO:0000259" key="4">
    <source>
        <dbReference type="Pfam" id="PF03486"/>
    </source>
</evidence>
<dbReference type="NCBIfam" id="TIGR00275">
    <property type="entry name" value="aminoacetone oxidase family FAD-binding enzyme"/>
    <property type="match status" value="1"/>
</dbReference>
<dbReference type="Pfam" id="PF03486">
    <property type="entry name" value="HI0933_like"/>
    <property type="match status" value="1"/>
</dbReference>
<dbReference type="PANTHER" id="PTHR42887:SF2">
    <property type="entry name" value="OS12G0638800 PROTEIN"/>
    <property type="match status" value="1"/>
</dbReference>
<dbReference type="AlphaFoldDB" id="A1BGQ6"/>
<evidence type="ECO:0000256" key="1">
    <source>
        <dbReference type="ARBA" id="ARBA00001974"/>
    </source>
</evidence>